<evidence type="ECO:0000256" key="1">
    <source>
        <dbReference type="SAM" id="MobiDB-lite"/>
    </source>
</evidence>
<comment type="caution">
    <text evidence="2">The sequence shown here is derived from an EMBL/GenBank/DDBJ whole genome shotgun (WGS) entry which is preliminary data.</text>
</comment>
<accession>A0A433Y790</accession>
<proteinExistence type="predicted"/>
<evidence type="ECO:0000313" key="2">
    <source>
        <dbReference type="EMBL" id="RUT45316.1"/>
    </source>
</evidence>
<gene>
    <name evidence="2" type="ORF">EJP82_15245</name>
</gene>
<protein>
    <recommendedName>
        <fullName evidence="4">GAF domain-containing protein</fullName>
    </recommendedName>
</protein>
<dbReference type="SUPFAM" id="SSF55781">
    <property type="entry name" value="GAF domain-like"/>
    <property type="match status" value="1"/>
</dbReference>
<dbReference type="AlphaFoldDB" id="A0A433Y790"/>
<dbReference type="InterPro" id="IPR029016">
    <property type="entry name" value="GAF-like_dom_sf"/>
</dbReference>
<dbReference type="OrthoDB" id="2360948at2"/>
<name>A0A433Y790_9BACL</name>
<dbReference type="RefSeq" id="WP_127192923.1">
    <property type="nucleotide sequence ID" value="NZ_RZNY01000012.1"/>
</dbReference>
<evidence type="ECO:0008006" key="4">
    <source>
        <dbReference type="Google" id="ProtNLM"/>
    </source>
</evidence>
<feature type="region of interest" description="Disordered" evidence="1">
    <location>
        <begin position="152"/>
        <end position="177"/>
    </location>
</feature>
<reference evidence="2 3" key="1">
    <citation type="submission" date="2018-12" db="EMBL/GenBank/DDBJ databases">
        <authorList>
            <person name="Sun L."/>
            <person name="Chen Z."/>
        </authorList>
    </citation>
    <scope>NUCLEOTIDE SEQUENCE [LARGE SCALE GENOMIC DNA]</scope>
    <source>
        <strain evidence="2 3">DSM 15890</strain>
    </source>
</reference>
<evidence type="ECO:0000313" key="3">
    <source>
        <dbReference type="Proteomes" id="UP000279446"/>
    </source>
</evidence>
<sequence length="308" mass="34683">MINKLTIQQKIQWELEQLKNEMGLDFVAIALSDGQYRDIYWRFALGAQSDRYKKIAVRMGRGMAGKVLQGMSPHVVLAFPEEVQEEVLEYPIFLVESLYSGVGVSINSTIHVQNQAYGVLLVGQRSRREFPEEDIMRVQACAGTLAGFYDEAPTAPSGSEDSSVSPTWINESPRDTDSKLNNSHGSIIKLLQEARAAGITCELLDQRITRLNDERQEEITAILALLVRECGTQAVDAQLIIGQDELGQTLIEFEGYLLHPASNELFLPVMEQLKSLKCDLEIVIEKDKKSVRFTIPTRVLLDEMHWNK</sequence>
<dbReference type="EMBL" id="RZNY01000012">
    <property type="protein sequence ID" value="RUT45316.1"/>
    <property type="molecule type" value="Genomic_DNA"/>
</dbReference>
<dbReference type="Proteomes" id="UP000279446">
    <property type="component" value="Unassembled WGS sequence"/>
</dbReference>
<dbReference type="Gene3D" id="3.30.450.40">
    <property type="match status" value="1"/>
</dbReference>
<feature type="compositionally biased region" description="Polar residues" evidence="1">
    <location>
        <begin position="156"/>
        <end position="170"/>
    </location>
</feature>
<keyword evidence="3" id="KW-1185">Reference proteome</keyword>
<organism evidence="2 3">
    <name type="scientific">Paenibacillus anaericanus</name>
    <dbReference type="NCBI Taxonomy" id="170367"/>
    <lineage>
        <taxon>Bacteria</taxon>
        <taxon>Bacillati</taxon>
        <taxon>Bacillota</taxon>
        <taxon>Bacilli</taxon>
        <taxon>Bacillales</taxon>
        <taxon>Paenibacillaceae</taxon>
        <taxon>Paenibacillus</taxon>
    </lineage>
</organism>